<proteinExistence type="inferred from homology"/>
<protein>
    <recommendedName>
        <fullName evidence="3">SRR1-like domain-containing protein</fullName>
    </recommendedName>
</protein>
<dbReference type="EMBL" id="CP046235">
    <property type="protein sequence ID" value="WFD47778.1"/>
    <property type="molecule type" value="Genomic_DNA"/>
</dbReference>
<dbReference type="Pfam" id="PF07985">
    <property type="entry name" value="SRR1"/>
    <property type="match status" value="1"/>
</dbReference>
<evidence type="ECO:0000256" key="2">
    <source>
        <dbReference type="SAM" id="MobiDB-lite"/>
    </source>
</evidence>
<dbReference type="PANTHER" id="PTHR28626">
    <property type="entry name" value="SRR1-LIKE PROTEIN"/>
    <property type="match status" value="1"/>
</dbReference>
<organism evidence="4 5">
    <name type="scientific">Malassezia furfur</name>
    <name type="common">Pityriasis versicolor infection agent</name>
    <name type="synonym">Pityrosporum furfur</name>
    <dbReference type="NCBI Taxonomy" id="55194"/>
    <lineage>
        <taxon>Eukaryota</taxon>
        <taxon>Fungi</taxon>
        <taxon>Dikarya</taxon>
        <taxon>Basidiomycota</taxon>
        <taxon>Ustilaginomycotina</taxon>
        <taxon>Malasseziomycetes</taxon>
        <taxon>Malasseziales</taxon>
        <taxon>Malasseziaceae</taxon>
        <taxon>Malassezia</taxon>
    </lineage>
</organism>
<evidence type="ECO:0000259" key="3">
    <source>
        <dbReference type="Pfam" id="PF07985"/>
    </source>
</evidence>
<sequence length="160" mass="17646">MGEEVWTASRRRRRRGAARAAPKTWAEQSEEERAVHIEGLVAAIEAKLAQLEYDQARARLDGRWCTDAAVVNALRARKEAPERLLCLGIGKLDTSAAQFQLAMVLAFRARLEVRPVLTQQHPPGLCAVTIYDPLFDAQDCALVARLGMALPAQNKVRACG</sequence>
<accession>A0ABY8EU20</accession>
<feature type="region of interest" description="Disordered" evidence="2">
    <location>
        <begin position="1"/>
        <end position="25"/>
    </location>
</feature>
<dbReference type="InterPro" id="IPR012942">
    <property type="entry name" value="SRR1-like"/>
</dbReference>
<gene>
    <name evidence="4" type="ORF">GLX27_002440</name>
</gene>
<reference evidence="4 5" key="1">
    <citation type="journal article" date="2020" name="Elife">
        <title>Loss of centromere function drives karyotype evolution in closely related Malassezia species.</title>
        <authorList>
            <person name="Sankaranarayanan S.R."/>
            <person name="Ianiri G."/>
            <person name="Coelho M.A."/>
            <person name="Reza M.H."/>
            <person name="Thimmappa B.C."/>
            <person name="Ganguly P."/>
            <person name="Vadnala R.N."/>
            <person name="Sun S."/>
            <person name="Siddharthan R."/>
            <person name="Tellgren-Roth C."/>
            <person name="Dawson T.L."/>
            <person name="Heitman J."/>
            <person name="Sanyal K."/>
        </authorList>
    </citation>
    <scope>NUCLEOTIDE SEQUENCE [LARGE SCALE GENOMIC DNA]</scope>
    <source>
        <strain evidence="4">CBS14141</strain>
    </source>
</reference>
<comment type="similarity">
    <text evidence="1">Belongs to the SRR1 family.</text>
</comment>
<evidence type="ECO:0000313" key="5">
    <source>
        <dbReference type="Proteomes" id="UP000818624"/>
    </source>
</evidence>
<evidence type="ECO:0000256" key="1">
    <source>
        <dbReference type="ARBA" id="ARBA00009856"/>
    </source>
</evidence>
<dbReference type="InterPro" id="IPR040044">
    <property type="entry name" value="SRR1L"/>
</dbReference>
<feature type="domain" description="SRR1-like" evidence="3">
    <location>
        <begin position="75"/>
        <end position="151"/>
    </location>
</feature>
<name>A0ABY8EU20_MALFU</name>
<dbReference type="Proteomes" id="UP000818624">
    <property type="component" value="Chromosome 2"/>
</dbReference>
<keyword evidence="5" id="KW-1185">Reference proteome</keyword>
<evidence type="ECO:0000313" key="4">
    <source>
        <dbReference type="EMBL" id="WFD47778.1"/>
    </source>
</evidence>
<dbReference type="PANTHER" id="PTHR28626:SF3">
    <property type="entry name" value="SRR1-LIKE PROTEIN"/>
    <property type="match status" value="1"/>
</dbReference>